<dbReference type="EMBL" id="ADAQ01000010">
    <property type="protein sequence ID" value="EEY73306.1"/>
    <property type="molecule type" value="Genomic_DNA"/>
</dbReference>
<gene>
    <name evidence="1" type="ORF">VHA_001159</name>
</gene>
<protein>
    <submittedName>
        <fullName evidence="1">Uncharacterized protein</fullName>
    </submittedName>
</protein>
<accession>D0I5Z2</accession>
<evidence type="ECO:0000313" key="2">
    <source>
        <dbReference type="Proteomes" id="UP000003604"/>
    </source>
</evidence>
<name>D0I5Z2_GRIHO</name>
<proteinExistence type="predicted"/>
<dbReference type="Proteomes" id="UP000003604">
    <property type="component" value="Unassembled WGS sequence"/>
</dbReference>
<reference evidence="1 2" key="1">
    <citation type="submission" date="2009-10" db="EMBL/GenBank/DDBJ databases">
        <authorList>
            <consortium name="Los Alamos National Laboratory (LANL)"/>
            <consortium name="National Microbial Pathogen Data Resource (NMPDR)"/>
            <person name="Saunders E.H."/>
            <person name="Munk A.C."/>
            <person name="Tapia R."/>
            <person name="Green L."/>
            <person name="Rogers Y."/>
            <person name="Detter J.C."/>
            <person name="Bruce D."/>
            <person name="Brettin T.S."/>
            <person name="Colwell R.R."/>
            <person name="Huq A."/>
            <person name="Grim C.J."/>
            <person name="Hasan N.A."/>
            <person name="Bartels D."/>
            <person name="Vonstein V."/>
        </authorList>
    </citation>
    <scope>NUCLEOTIDE SEQUENCE [LARGE SCALE GENOMIC DNA]</scope>
    <source>
        <strain evidence="1 2">CIP 101886</strain>
    </source>
</reference>
<evidence type="ECO:0000313" key="1">
    <source>
        <dbReference type="EMBL" id="EEY73306.1"/>
    </source>
</evidence>
<organism evidence="1 2">
    <name type="scientific">Grimontia hollisae CIP 101886</name>
    <dbReference type="NCBI Taxonomy" id="675812"/>
    <lineage>
        <taxon>Bacteria</taxon>
        <taxon>Pseudomonadati</taxon>
        <taxon>Pseudomonadota</taxon>
        <taxon>Gammaproteobacteria</taxon>
        <taxon>Vibrionales</taxon>
        <taxon>Vibrionaceae</taxon>
        <taxon>Grimontia</taxon>
    </lineage>
</organism>
<comment type="caution">
    <text evidence="1">The sequence shown here is derived from an EMBL/GenBank/DDBJ whole genome shotgun (WGS) entry which is preliminary data.</text>
</comment>
<keyword evidence="2" id="KW-1185">Reference proteome</keyword>
<sequence length="37" mass="4147">MDVNVLHAKEPENTPNLNENLAQPWWNGAIVVIAKGY</sequence>
<dbReference type="AlphaFoldDB" id="D0I5Z2"/>